<dbReference type="Pfam" id="PF13487">
    <property type="entry name" value="HD_5"/>
    <property type="match status" value="1"/>
</dbReference>
<dbReference type="PROSITE" id="PS50110">
    <property type="entry name" value="RESPONSE_REGULATORY"/>
    <property type="match status" value="1"/>
</dbReference>
<keyword evidence="5" id="KW-1185">Reference proteome</keyword>
<dbReference type="EMBL" id="CP014476">
    <property type="protein sequence ID" value="AMK75298.1"/>
    <property type="molecule type" value="Genomic_DNA"/>
</dbReference>
<dbReference type="KEGG" id="mdn:JT25_002145"/>
<feature type="domain" description="Response regulatory" evidence="2">
    <location>
        <begin position="8"/>
        <end position="124"/>
    </location>
</feature>
<dbReference type="InterPro" id="IPR003607">
    <property type="entry name" value="HD/PDEase_dom"/>
</dbReference>
<dbReference type="SUPFAM" id="SSF52172">
    <property type="entry name" value="CheY-like"/>
    <property type="match status" value="1"/>
</dbReference>
<organism evidence="4 5">
    <name type="scientific">Methylomonas denitrificans</name>
    <dbReference type="NCBI Taxonomy" id="1538553"/>
    <lineage>
        <taxon>Bacteria</taxon>
        <taxon>Pseudomonadati</taxon>
        <taxon>Pseudomonadota</taxon>
        <taxon>Gammaproteobacteria</taxon>
        <taxon>Methylococcales</taxon>
        <taxon>Methylococcaceae</taxon>
        <taxon>Methylomonas</taxon>
    </lineage>
</organism>
<dbReference type="InterPro" id="IPR037522">
    <property type="entry name" value="HD_GYP_dom"/>
</dbReference>
<dbReference type="SMART" id="SM00448">
    <property type="entry name" value="REC"/>
    <property type="match status" value="1"/>
</dbReference>
<feature type="domain" description="HD-GYP" evidence="3">
    <location>
        <begin position="151"/>
        <end position="362"/>
    </location>
</feature>
<dbReference type="Proteomes" id="UP000030512">
    <property type="component" value="Chromosome"/>
</dbReference>
<dbReference type="InterPro" id="IPR011006">
    <property type="entry name" value="CheY-like_superfamily"/>
</dbReference>
<evidence type="ECO:0000259" key="3">
    <source>
        <dbReference type="PROSITE" id="PS51832"/>
    </source>
</evidence>
<sequence>MFDTNSKTILVVDDSPENLTVISELLQPQYRVRVATSGQRALQMVANQPYPDLILLDVMMPGMDGYQVFEHLRADPITCTIPVIFVTAMDSMESELHGLDVGAVDYITKPILPPIILARIRTQLELKQARDWLRDENTYLEAEIAKRMSENELIQKVSIRALAHLAEIRDPETGNHILRTQGYVQHLAVALQGHPRFSATLTDHYIELLTRSAPLHDIGKVGIPDAILQKPGKLTREEWAVMKTHAKLGSDAIEMAERDATRSVEFLILAKEIAHWHHEKWDGSGYPDALECDGIPVSARIMALADVFDALISRRVYKEPMAFDEVKTIIAEGRGRHFDPDMVDAFLADFDAFCAIAQQHLDSTVE</sequence>
<dbReference type="PANTHER" id="PTHR45228:SF5">
    <property type="entry name" value="CYCLIC DI-GMP PHOSPHODIESTERASE VC_1348-RELATED"/>
    <property type="match status" value="1"/>
</dbReference>
<gene>
    <name evidence="4" type="ORF">JT25_002145</name>
</gene>
<feature type="modified residue" description="4-aspartylphosphate" evidence="1">
    <location>
        <position position="57"/>
    </location>
</feature>
<name>A0A140E4H4_9GAMM</name>
<dbReference type="GO" id="GO:0008081">
    <property type="term" value="F:phosphoric diester hydrolase activity"/>
    <property type="evidence" value="ECO:0007669"/>
    <property type="project" value="UniProtKB-ARBA"/>
</dbReference>
<dbReference type="CDD" id="cd19920">
    <property type="entry name" value="REC_PA4781-like"/>
    <property type="match status" value="1"/>
</dbReference>
<dbReference type="InterPro" id="IPR052020">
    <property type="entry name" value="Cyclic_di-GMP/3'3'-cGAMP_PDE"/>
</dbReference>
<dbReference type="CDD" id="cd00077">
    <property type="entry name" value="HDc"/>
    <property type="match status" value="1"/>
</dbReference>
<reference evidence="4 5" key="1">
    <citation type="journal article" date="2015" name="Environ. Microbiol.">
        <title>Methane oxidation coupled to nitrate reduction under hypoxia by the Gammaproteobacterium Methylomonas denitrificans, sp. nov. type strain FJG1.</title>
        <authorList>
            <person name="Kits K.D."/>
            <person name="Klotz M.G."/>
            <person name="Stein L.Y."/>
        </authorList>
    </citation>
    <scope>NUCLEOTIDE SEQUENCE [LARGE SCALE GENOMIC DNA]</scope>
    <source>
        <strain evidence="4 5">FJG1</strain>
    </source>
</reference>
<dbReference type="AlphaFoldDB" id="A0A140E4H4"/>
<evidence type="ECO:0000313" key="4">
    <source>
        <dbReference type="EMBL" id="AMK75298.1"/>
    </source>
</evidence>
<dbReference type="Pfam" id="PF00072">
    <property type="entry name" value="Response_reg"/>
    <property type="match status" value="1"/>
</dbReference>
<keyword evidence="1" id="KW-0597">Phosphoprotein</keyword>
<evidence type="ECO:0000313" key="5">
    <source>
        <dbReference type="Proteomes" id="UP000030512"/>
    </source>
</evidence>
<dbReference type="Gene3D" id="1.10.3210.10">
    <property type="entry name" value="Hypothetical protein af1432"/>
    <property type="match status" value="1"/>
</dbReference>
<protein>
    <submittedName>
        <fullName evidence="4">Transcriptional regulator</fullName>
    </submittedName>
</protein>
<dbReference type="PANTHER" id="PTHR45228">
    <property type="entry name" value="CYCLIC DI-GMP PHOSPHODIESTERASE TM_0186-RELATED"/>
    <property type="match status" value="1"/>
</dbReference>
<dbReference type="OrthoDB" id="9802066at2"/>
<dbReference type="SMART" id="SM00471">
    <property type="entry name" value="HDc"/>
    <property type="match status" value="1"/>
</dbReference>
<dbReference type="PROSITE" id="PS51832">
    <property type="entry name" value="HD_GYP"/>
    <property type="match status" value="1"/>
</dbReference>
<evidence type="ECO:0000259" key="2">
    <source>
        <dbReference type="PROSITE" id="PS50110"/>
    </source>
</evidence>
<evidence type="ECO:0000256" key="1">
    <source>
        <dbReference type="PROSITE-ProRule" id="PRU00169"/>
    </source>
</evidence>
<proteinExistence type="predicted"/>
<dbReference type="SUPFAM" id="SSF109604">
    <property type="entry name" value="HD-domain/PDEase-like"/>
    <property type="match status" value="1"/>
</dbReference>
<dbReference type="RefSeq" id="WP_062327440.1">
    <property type="nucleotide sequence ID" value="NZ_CP014476.1"/>
</dbReference>
<dbReference type="GO" id="GO:0000160">
    <property type="term" value="P:phosphorelay signal transduction system"/>
    <property type="evidence" value="ECO:0007669"/>
    <property type="project" value="InterPro"/>
</dbReference>
<dbReference type="InterPro" id="IPR001789">
    <property type="entry name" value="Sig_transdc_resp-reg_receiver"/>
</dbReference>
<dbReference type="Gene3D" id="3.40.50.2300">
    <property type="match status" value="1"/>
</dbReference>
<dbReference type="STRING" id="1538553.JT25_002145"/>
<accession>A0A140E4H4</accession>